<evidence type="ECO:0000256" key="2">
    <source>
        <dbReference type="ARBA" id="ARBA00022729"/>
    </source>
</evidence>
<dbReference type="PANTHER" id="PTHR30006">
    <property type="entry name" value="THIAMINE-BINDING PERIPLASMIC PROTEIN-RELATED"/>
    <property type="match status" value="1"/>
</dbReference>
<name>A0ABS9W325_9PROT</name>
<gene>
    <name evidence="4" type="ORF">MON41_07945</name>
</gene>
<evidence type="ECO:0000313" key="4">
    <source>
        <dbReference type="EMBL" id="MCI0753689.1"/>
    </source>
</evidence>
<dbReference type="Gene3D" id="3.40.190.10">
    <property type="entry name" value="Periplasmic binding protein-like II"/>
    <property type="match status" value="2"/>
</dbReference>
<keyword evidence="2 3" id="KW-0732">Signal</keyword>
<proteinExistence type="inferred from homology"/>
<sequence>MLLRPVRAALGGLSLLLSAQLGQATAVQAAEVNLYTTREPALVKPLLDRFTAQTGTTVNTVFVQGGLAERLAAEGARSPADIAMVVDVGNLMELVDRNLSQPVESAALSAAVPAGLRAPDGRWFALSTRARAIYASRERISEADAAKLTYEDLADPRFKGRVCIRSGQHPYNTALFSFLLVKHGEAWLRDYLTALKNNLARRAAGGDREVARDILAGLCDVGVANTYYVGLMLSGRGGEEQRRWGGAIRTVLPASGAMVNLSGAVVARHAPNRAEAVKLLEFLVSPEAQKLYAEANFEYPVRPDAALDPIVASFGRLVVGDVPLPEIAAQRVRASRIVDEVGFDQ</sequence>
<organism evidence="4 5">
    <name type="scientific">Teichococcus vastitatis</name>
    <dbReference type="NCBI Taxonomy" id="2307076"/>
    <lineage>
        <taxon>Bacteria</taxon>
        <taxon>Pseudomonadati</taxon>
        <taxon>Pseudomonadota</taxon>
        <taxon>Alphaproteobacteria</taxon>
        <taxon>Acetobacterales</taxon>
        <taxon>Roseomonadaceae</taxon>
        <taxon>Roseomonas</taxon>
    </lineage>
</organism>
<dbReference type="PANTHER" id="PTHR30006:SF15">
    <property type="entry name" value="IRON-UTILIZATION PERIPLASMIC PROTEIN"/>
    <property type="match status" value="1"/>
</dbReference>
<keyword evidence="5" id="KW-1185">Reference proteome</keyword>
<evidence type="ECO:0000256" key="1">
    <source>
        <dbReference type="ARBA" id="ARBA00008520"/>
    </source>
</evidence>
<dbReference type="InterPro" id="IPR026045">
    <property type="entry name" value="Ferric-bd"/>
</dbReference>
<dbReference type="SUPFAM" id="SSF53850">
    <property type="entry name" value="Periplasmic binding protein-like II"/>
    <property type="match status" value="1"/>
</dbReference>
<feature type="signal peptide" evidence="3">
    <location>
        <begin position="1"/>
        <end position="29"/>
    </location>
</feature>
<dbReference type="Proteomes" id="UP001201985">
    <property type="component" value="Unassembled WGS sequence"/>
</dbReference>
<reference evidence="4 5" key="1">
    <citation type="submission" date="2022-03" db="EMBL/GenBank/DDBJ databases">
        <title>Complete genome analysis of Roseomonas KG 17.1 : a prolific producer of plant growth promoters.</title>
        <authorList>
            <person name="Saadouli I."/>
            <person name="Najjari A."/>
            <person name="Mosbah A."/>
            <person name="Ouzari H.I."/>
        </authorList>
    </citation>
    <scope>NUCLEOTIDE SEQUENCE [LARGE SCALE GENOMIC DNA]</scope>
    <source>
        <strain evidence="4 5">KG17-1</strain>
    </source>
</reference>
<dbReference type="EMBL" id="JALBUU010000004">
    <property type="protein sequence ID" value="MCI0753689.1"/>
    <property type="molecule type" value="Genomic_DNA"/>
</dbReference>
<dbReference type="RefSeq" id="WP_120009385.1">
    <property type="nucleotide sequence ID" value="NZ_JALBUU010000004.1"/>
</dbReference>
<comment type="caution">
    <text evidence="4">The sequence shown here is derived from an EMBL/GenBank/DDBJ whole genome shotgun (WGS) entry which is preliminary data.</text>
</comment>
<evidence type="ECO:0000313" key="5">
    <source>
        <dbReference type="Proteomes" id="UP001201985"/>
    </source>
</evidence>
<evidence type="ECO:0000256" key="3">
    <source>
        <dbReference type="SAM" id="SignalP"/>
    </source>
</evidence>
<dbReference type="Pfam" id="PF13343">
    <property type="entry name" value="SBP_bac_6"/>
    <property type="match status" value="1"/>
</dbReference>
<comment type="similarity">
    <text evidence="1">Belongs to the bacterial solute-binding protein 1 family.</text>
</comment>
<dbReference type="PIRSF" id="PIRSF002825">
    <property type="entry name" value="CfbpA"/>
    <property type="match status" value="1"/>
</dbReference>
<protein>
    <submittedName>
        <fullName evidence="4">Extracellular solute-binding protein</fullName>
    </submittedName>
</protein>
<accession>A0ABS9W325</accession>
<feature type="chain" id="PRO_5045445588" evidence="3">
    <location>
        <begin position="30"/>
        <end position="345"/>
    </location>
</feature>